<gene>
    <name evidence="7" type="ORF">EDC35_10771</name>
</gene>
<dbReference type="GO" id="GO:0032259">
    <property type="term" value="P:methylation"/>
    <property type="evidence" value="ECO:0007669"/>
    <property type="project" value="UniProtKB-KW"/>
</dbReference>
<dbReference type="CDD" id="cd11644">
    <property type="entry name" value="Precorrin-6Y-MT"/>
    <property type="match status" value="1"/>
</dbReference>
<proteinExistence type="predicted"/>
<dbReference type="UniPathway" id="UPA00148"/>
<dbReference type="AlphaFoldDB" id="A0A4R3MYA5"/>
<dbReference type="InterPro" id="IPR029063">
    <property type="entry name" value="SAM-dependent_MTases_sf"/>
</dbReference>
<dbReference type="InterPro" id="IPR012818">
    <property type="entry name" value="CbiE"/>
</dbReference>
<dbReference type="InterPro" id="IPR014008">
    <property type="entry name" value="Cbl_synth_MTase_CbiT"/>
</dbReference>
<dbReference type="Pfam" id="PF00590">
    <property type="entry name" value="TP_methylase"/>
    <property type="match status" value="1"/>
</dbReference>
<protein>
    <submittedName>
        <fullName evidence="7">Precorrin-6Y C5,15-methyltransferase (Decarboxylating)</fullName>
    </submittedName>
</protein>
<dbReference type="PANTHER" id="PTHR43182">
    <property type="entry name" value="COBALT-PRECORRIN-6B C(15)-METHYLTRANSFERASE (DECARBOXYLATING)"/>
    <property type="match status" value="1"/>
</dbReference>
<name>A0A4R3MYA5_9GAMM</name>
<accession>A0A4R3MYA5</accession>
<keyword evidence="5" id="KW-0949">S-adenosyl-L-methionine</keyword>
<dbReference type="GO" id="GO:0009236">
    <property type="term" value="P:cobalamin biosynthetic process"/>
    <property type="evidence" value="ECO:0007669"/>
    <property type="project" value="UniProtKB-UniPathway"/>
</dbReference>
<dbReference type="EMBL" id="SMAO01000007">
    <property type="protein sequence ID" value="TCT19743.1"/>
    <property type="molecule type" value="Genomic_DNA"/>
</dbReference>
<dbReference type="Gene3D" id="3.40.1010.10">
    <property type="entry name" value="Cobalt-precorrin-4 Transmethylase, Domain 1"/>
    <property type="match status" value="1"/>
</dbReference>
<feature type="domain" description="Tetrapyrrole methylase" evidence="6">
    <location>
        <begin position="5"/>
        <end position="188"/>
    </location>
</feature>
<keyword evidence="2" id="KW-0169">Cobalamin biosynthesis</keyword>
<dbReference type="Proteomes" id="UP000295717">
    <property type="component" value="Unassembled WGS sequence"/>
</dbReference>
<dbReference type="InterPro" id="IPR014777">
    <property type="entry name" value="4pyrrole_Mease_sub1"/>
</dbReference>
<dbReference type="Gene3D" id="3.40.50.150">
    <property type="entry name" value="Vaccinia Virus protein VP39"/>
    <property type="match status" value="1"/>
</dbReference>
<evidence type="ECO:0000256" key="1">
    <source>
        <dbReference type="ARBA" id="ARBA00004953"/>
    </source>
</evidence>
<dbReference type="NCBIfam" id="TIGR02467">
    <property type="entry name" value="CbiE"/>
    <property type="match status" value="1"/>
</dbReference>
<evidence type="ECO:0000259" key="6">
    <source>
        <dbReference type="Pfam" id="PF00590"/>
    </source>
</evidence>
<evidence type="ECO:0000313" key="8">
    <source>
        <dbReference type="Proteomes" id="UP000295717"/>
    </source>
</evidence>
<dbReference type="PANTHER" id="PTHR43182:SF1">
    <property type="entry name" value="COBALT-PRECORRIN-7 C(5)-METHYLTRANSFERASE"/>
    <property type="match status" value="1"/>
</dbReference>
<dbReference type="SUPFAM" id="SSF53790">
    <property type="entry name" value="Tetrapyrrole methylase"/>
    <property type="match status" value="1"/>
</dbReference>
<evidence type="ECO:0000256" key="4">
    <source>
        <dbReference type="ARBA" id="ARBA00022679"/>
    </source>
</evidence>
<keyword evidence="8" id="KW-1185">Reference proteome</keyword>
<dbReference type="OrthoDB" id="9787825at2"/>
<keyword evidence="3 7" id="KW-0489">Methyltransferase</keyword>
<keyword evidence="4 7" id="KW-0808">Transferase</keyword>
<dbReference type="InterPro" id="IPR035996">
    <property type="entry name" value="4pyrrol_Methylase_sf"/>
</dbReference>
<evidence type="ECO:0000256" key="2">
    <source>
        <dbReference type="ARBA" id="ARBA00022573"/>
    </source>
</evidence>
<sequence>MTAWLTIVGIGEDGLAGLGDEARRAVAEAQVLFGGERHLALVPERAGQQRLSWPSPFSAAYETLLAHRGRPVCALASGDPMLFGIGGSLAERLPPDEMRILSAPSSVSLASARMGWSLQDTRLVPAHGRPLERVNLYLAHGVRILVLSADGQTPGQLAALLAVRGFGDSRLTVFERLGGPAERRLDGLAAQWTHGPCAALNLVAVECRASLDAQPLSRRCGLPDDAYAHDGQLTKRDIRAATLARLAPLPGELLWDVGAGCGSIGIEWMRAESRCRAIAIESDASRRTLIERNRAALGVPNLILVAGRAPEALAGLEPPDAIFIGGGLTVAGVAEGCWDALKPGGRLVANAVTVQSESFLVGLRARIGGELTRISVAQAAPLGRFDGWRTAMPVTLLTAVKPCQSTRATEPESSPATS</sequence>
<dbReference type="InterPro" id="IPR050714">
    <property type="entry name" value="Cobalamin_biosynth_MTase"/>
</dbReference>
<evidence type="ECO:0000256" key="5">
    <source>
        <dbReference type="ARBA" id="ARBA00022691"/>
    </source>
</evidence>
<dbReference type="RefSeq" id="WP_132977794.1">
    <property type="nucleotide sequence ID" value="NZ_SMAO01000007.1"/>
</dbReference>
<comment type="pathway">
    <text evidence="1">Cofactor biosynthesis; adenosylcobalamin biosynthesis.</text>
</comment>
<evidence type="ECO:0000313" key="7">
    <source>
        <dbReference type="EMBL" id="TCT19743.1"/>
    </source>
</evidence>
<dbReference type="NCBIfam" id="TIGR02469">
    <property type="entry name" value="CbiT"/>
    <property type="match status" value="1"/>
</dbReference>
<dbReference type="SUPFAM" id="SSF53335">
    <property type="entry name" value="S-adenosyl-L-methionine-dependent methyltransferases"/>
    <property type="match status" value="1"/>
</dbReference>
<dbReference type="InterPro" id="IPR000878">
    <property type="entry name" value="4pyrrol_Mease"/>
</dbReference>
<comment type="caution">
    <text evidence="7">The sequence shown here is derived from an EMBL/GenBank/DDBJ whole genome shotgun (WGS) entry which is preliminary data.</text>
</comment>
<dbReference type="InterPro" id="IPR006365">
    <property type="entry name" value="Cbl_synth_CobL"/>
</dbReference>
<dbReference type="PIRSF" id="PIRSF036428">
    <property type="entry name" value="CobL"/>
    <property type="match status" value="1"/>
</dbReference>
<dbReference type="GO" id="GO:0008276">
    <property type="term" value="F:protein methyltransferase activity"/>
    <property type="evidence" value="ECO:0007669"/>
    <property type="project" value="InterPro"/>
</dbReference>
<dbReference type="CDD" id="cd02440">
    <property type="entry name" value="AdoMet_MTases"/>
    <property type="match status" value="1"/>
</dbReference>
<organism evidence="7 8">
    <name type="scientific">Thiobaca trueperi</name>
    <dbReference type="NCBI Taxonomy" id="127458"/>
    <lineage>
        <taxon>Bacteria</taxon>
        <taxon>Pseudomonadati</taxon>
        <taxon>Pseudomonadota</taxon>
        <taxon>Gammaproteobacteria</taxon>
        <taxon>Chromatiales</taxon>
        <taxon>Chromatiaceae</taxon>
        <taxon>Thiobaca</taxon>
    </lineage>
</organism>
<reference evidence="7 8" key="1">
    <citation type="submission" date="2019-03" db="EMBL/GenBank/DDBJ databases">
        <title>Genomic Encyclopedia of Type Strains, Phase IV (KMG-IV): sequencing the most valuable type-strain genomes for metagenomic binning, comparative biology and taxonomic classification.</title>
        <authorList>
            <person name="Goeker M."/>
        </authorList>
    </citation>
    <scope>NUCLEOTIDE SEQUENCE [LARGE SCALE GENOMIC DNA]</scope>
    <source>
        <strain evidence="7 8">DSM 13587</strain>
    </source>
</reference>
<evidence type="ECO:0000256" key="3">
    <source>
        <dbReference type="ARBA" id="ARBA00022603"/>
    </source>
</evidence>